<keyword evidence="15" id="KW-1185">Reference proteome</keyword>
<evidence type="ECO:0000256" key="9">
    <source>
        <dbReference type="ARBA" id="ARBA00023049"/>
    </source>
</evidence>
<keyword evidence="8 12" id="KW-1133">Transmembrane helix</keyword>
<feature type="transmembrane region" description="Helical" evidence="12">
    <location>
        <begin position="389"/>
        <end position="408"/>
    </location>
</feature>
<evidence type="ECO:0000256" key="5">
    <source>
        <dbReference type="ARBA" id="ARBA00022692"/>
    </source>
</evidence>
<dbReference type="Gene3D" id="2.30.42.10">
    <property type="match status" value="1"/>
</dbReference>
<dbReference type="EMBL" id="MCIF01000002">
    <property type="protein sequence ID" value="RAQ95125.1"/>
    <property type="molecule type" value="Genomic_DNA"/>
</dbReference>
<feature type="transmembrane region" description="Helical" evidence="12">
    <location>
        <begin position="338"/>
        <end position="358"/>
    </location>
</feature>
<evidence type="ECO:0000256" key="12">
    <source>
        <dbReference type="SAM" id="Phobius"/>
    </source>
</evidence>
<dbReference type="InterPro" id="IPR001478">
    <property type="entry name" value="PDZ"/>
</dbReference>
<evidence type="ECO:0000313" key="14">
    <source>
        <dbReference type="EMBL" id="RAQ95125.1"/>
    </source>
</evidence>
<keyword evidence="5 12" id="KW-0812">Transmembrane</keyword>
<keyword evidence="7" id="KW-0862">Zinc</keyword>
<evidence type="ECO:0000256" key="10">
    <source>
        <dbReference type="ARBA" id="ARBA00023136"/>
    </source>
</evidence>
<dbReference type="GO" id="GO:0016020">
    <property type="term" value="C:membrane"/>
    <property type="evidence" value="ECO:0007669"/>
    <property type="project" value="UniProtKB-SubCell"/>
</dbReference>
<comment type="caution">
    <text evidence="14">The sequence shown here is derived from an EMBL/GenBank/DDBJ whole genome shotgun (WGS) entry which is preliminary data.</text>
</comment>
<organism evidence="14 15">
    <name type="scientific">Thermogemmatispora tikiterensis</name>
    <dbReference type="NCBI Taxonomy" id="1825093"/>
    <lineage>
        <taxon>Bacteria</taxon>
        <taxon>Bacillati</taxon>
        <taxon>Chloroflexota</taxon>
        <taxon>Ktedonobacteria</taxon>
        <taxon>Thermogemmatisporales</taxon>
        <taxon>Thermogemmatisporaceae</taxon>
        <taxon>Thermogemmatispora</taxon>
    </lineage>
</organism>
<feature type="transmembrane region" description="Helical" evidence="12">
    <location>
        <begin position="6"/>
        <end position="26"/>
    </location>
</feature>
<feature type="region of interest" description="Disordered" evidence="11">
    <location>
        <begin position="68"/>
        <end position="101"/>
    </location>
</feature>
<reference evidence="14 15" key="1">
    <citation type="submission" date="2016-08" db="EMBL/GenBank/DDBJ databases">
        <title>Analysis of Carbohydrate Active Enzymes in Thermogemmatispora T81 Reveals Carbohydrate Degradation Ability.</title>
        <authorList>
            <person name="Tomazini A."/>
            <person name="Lal S."/>
            <person name="Stott M."/>
            <person name="Henrissat B."/>
            <person name="Polikarpov I."/>
            <person name="Sparling R."/>
            <person name="Levin D.B."/>
        </authorList>
    </citation>
    <scope>NUCLEOTIDE SEQUENCE [LARGE SCALE GENOMIC DNA]</scope>
    <source>
        <strain evidence="14 15">T81</strain>
    </source>
</reference>
<dbReference type="SMART" id="SM00228">
    <property type="entry name" value="PDZ"/>
    <property type="match status" value="1"/>
</dbReference>
<protein>
    <recommendedName>
        <fullName evidence="13">PDZ domain-containing protein</fullName>
    </recommendedName>
</protein>
<dbReference type="PROSITE" id="PS50106">
    <property type="entry name" value="PDZ"/>
    <property type="match status" value="1"/>
</dbReference>
<dbReference type="InterPro" id="IPR036034">
    <property type="entry name" value="PDZ_sf"/>
</dbReference>
<keyword evidence="9" id="KW-0482">Metalloprotease</keyword>
<feature type="compositionally biased region" description="Low complexity" evidence="11">
    <location>
        <begin position="82"/>
        <end position="92"/>
    </location>
</feature>
<evidence type="ECO:0000256" key="2">
    <source>
        <dbReference type="ARBA" id="ARBA00004141"/>
    </source>
</evidence>
<dbReference type="RefSeq" id="WP_112427592.1">
    <property type="nucleotide sequence ID" value="NZ_MCIF01000002.1"/>
</dbReference>
<evidence type="ECO:0000256" key="3">
    <source>
        <dbReference type="ARBA" id="ARBA00007931"/>
    </source>
</evidence>
<evidence type="ECO:0000256" key="7">
    <source>
        <dbReference type="ARBA" id="ARBA00022833"/>
    </source>
</evidence>
<dbReference type="Pfam" id="PF02163">
    <property type="entry name" value="Peptidase_M50"/>
    <property type="match status" value="2"/>
</dbReference>
<evidence type="ECO:0000256" key="11">
    <source>
        <dbReference type="SAM" id="MobiDB-lite"/>
    </source>
</evidence>
<evidence type="ECO:0000256" key="1">
    <source>
        <dbReference type="ARBA" id="ARBA00001947"/>
    </source>
</evidence>
<dbReference type="OrthoDB" id="9782003at2"/>
<dbReference type="Pfam" id="PF17820">
    <property type="entry name" value="PDZ_6"/>
    <property type="match status" value="1"/>
</dbReference>
<comment type="similarity">
    <text evidence="3">Belongs to the peptidase M50B family.</text>
</comment>
<keyword evidence="6" id="KW-0378">Hydrolase</keyword>
<dbReference type="SUPFAM" id="SSF50156">
    <property type="entry name" value="PDZ domain-like"/>
    <property type="match status" value="1"/>
</dbReference>
<dbReference type="AlphaFoldDB" id="A0A328VLU2"/>
<dbReference type="PANTHER" id="PTHR42837">
    <property type="entry name" value="REGULATOR OF SIGMA-E PROTEASE RSEP"/>
    <property type="match status" value="1"/>
</dbReference>
<evidence type="ECO:0000313" key="15">
    <source>
        <dbReference type="Proteomes" id="UP000248706"/>
    </source>
</evidence>
<dbReference type="GO" id="GO:0006508">
    <property type="term" value="P:proteolysis"/>
    <property type="evidence" value="ECO:0007669"/>
    <property type="project" value="UniProtKB-KW"/>
</dbReference>
<comment type="subcellular location">
    <subcellularLocation>
        <location evidence="2">Membrane</location>
        <topology evidence="2">Multi-pass membrane protein</topology>
    </subcellularLocation>
</comment>
<accession>A0A328VLU2</accession>
<evidence type="ECO:0000256" key="8">
    <source>
        <dbReference type="ARBA" id="ARBA00022989"/>
    </source>
</evidence>
<feature type="compositionally biased region" description="Polar residues" evidence="11">
    <location>
        <begin position="68"/>
        <end position="77"/>
    </location>
</feature>
<evidence type="ECO:0000256" key="6">
    <source>
        <dbReference type="ARBA" id="ARBA00022801"/>
    </source>
</evidence>
<evidence type="ECO:0000256" key="4">
    <source>
        <dbReference type="ARBA" id="ARBA00022670"/>
    </source>
</evidence>
<proteinExistence type="inferred from homology"/>
<dbReference type="InterPro" id="IPR008915">
    <property type="entry name" value="Peptidase_M50"/>
</dbReference>
<comment type="cofactor">
    <cofactor evidence="1">
        <name>Zn(2+)</name>
        <dbReference type="ChEBI" id="CHEBI:29105"/>
    </cofactor>
</comment>
<keyword evidence="10 12" id="KW-0472">Membrane</keyword>
<dbReference type="GO" id="GO:0004222">
    <property type="term" value="F:metalloendopeptidase activity"/>
    <property type="evidence" value="ECO:0007669"/>
    <property type="project" value="InterPro"/>
</dbReference>
<dbReference type="InterPro" id="IPR004387">
    <property type="entry name" value="Pept_M50_Zn"/>
</dbReference>
<gene>
    <name evidence="14" type="ORF">A4R35_06230</name>
</gene>
<name>A0A328VLU2_9CHLR</name>
<evidence type="ECO:0000259" key="13">
    <source>
        <dbReference type="PROSITE" id="PS50106"/>
    </source>
</evidence>
<dbReference type="CDD" id="cd06163">
    <property type="entry name" value="S2P-M50_PDZ_RseP-like"/>
    <property type="match status" value="1"/>
</dbReference>
<feature type="transmembrane region" description="Helical" evidence="12">
    <location>
        <begin position="151"/>
        <end position="173"/>
    </location>
</feature>
<dbReference type="InterPro" id="IPR041489">
    <property type="entry name" value="PDZ_6"/>
</dbReference>
<dbReference type="Proteomes" id="UP000248706">
    <property type="component" value="Unassembled WGS sequence"/>
</dbReference>
<keyword evidence="4" id="KW-0645">Protease</keyword>
<feature type="domain" description="PDZ" evidence="13">
    <location>
        <begin position="183"/>
        <end position="216"/>
    </location>
</feature>
<dbReference type="PANTHER" id="PTHR42837:SF2">
    <property type="entry name" value="MEMBRANE METALLOPROTEASE ARASP2, CHLOROPLASTIC-RELATED"/>
    <property type="match status" value="1"/>
</dbReference>
<sequence length="416" mass="44276">MNYWYLLAAIPVFGLLVFVHELGHFLTAKWAGIRVEEFGLGLPPRIVGIRRRPGGGWELIWFNGGTQPGQPAATQTADDLWTPGAPGSGTTAGEREGSSMAVAPPSSTIYSLNLLPIGGFVRMPGENGEMYDEYGRYDPQSFASKSAGKRLIVLVAGVAMNFLLAILLFSIAYSVGEPVIPPVIAKVAPGSPAAAVGLRPGDTFLSVNGQPVQQFSDVQNIVQQAIAQAHGQATVPVHVVIRHAGDSQPVALTINVRVNPPPGQGPMGIERGNEVRYVTYPLWQAPLKGIAQTFSVTGQFISSIVQMVTGAVKPEIAGPVGIVQMTGEVAQTVPTIGWWPILTLTGILSLNLAIINILPFPALDGGRVLLIFIELLRGGKRLRPEREGLINLVGMAILLMLIVVVTISDVVNWGAR</sequence>